<evidence type="ECO:0000256" key="7">
    <source>
        <dbReference type="SAM" id="SignalP"/>
    </source>
</evidence>
<comment type="similarity">
    <text evidence="1">Belongs to the thioredoxin family. DsbA subfamily.</text>
</comment>
<keyword evidence="2 7" id="KW-0732">Signal</keyword>
<keyword evidence="10" id="KW-1185">Reference proteome</keyword>
<feature type="disulfide bond" description="Redox-active" evidence="6">
    <location>
        <begin position="51"/>
        <end position="54"/>
    </location>
</feature>
<dbReference type="Gene3D" id="3.40.30.10">
    <property type="entry name" value="Glutaredoxin"/>
    <property type="match status" value="1"/>
</dbReference>
<dbReference type="AlphaFoldDB" id="A0A9X1Z4B9"/>
<evidence type="ECO:0000256" key="4">
    <source>
        <dbReference type="ARBA" id="ARBA00023284"/>
    </source>
</evidence>
<keyword evidence="5" id="KW-0574">Periplasm</keyword>
<dbReference type="InterPro" id="IPR001853">
    <property type="entry name" value="DSBA-like_thioredoxin_dom"/>
</dbReference>
<evidence type="ECO:0000256" key="2">
    <source>
        <dbReference type="ARBA" id="ARBA00022729"/>
    </source>
</evidence>
<evidence type="ECO:0000256" key="5">
    <source>
        <dbReference type="PIRNR" id="PIRNR001488"/>
    </source>
</evidence>
<dbReference type="InterPro" id="IPR023205">
    <property type="entry name" value="DsbA/DsbL"/>
</dbReference>
<comment type="caution">
    <text evidence="9">The sequence shown here is derived from an EMBL/GenBank/DDBJ whole genome shotgun (WGS) entry which is preliminary data.</text>
</comment>
<dbReference type="InterPro" id="IPR050824">
    <property type="entry name" value="Thiol_disulfide_DsbA"/>
</dbReference>
<dbReference type="GO" id="GO:0016491">
    <property type="term" value="F:oxidoreductase activity"/>
    <property type="evidence" value="ECO:0007669"/>
    <property type="project" value="InterPro"/>
</dbReference>
<dbReference type="PANTHER" id="PTHR35891">
    <property type="entry name" value="THIOL:DISULFIDE INTERCHANGE PROTEIN DSBA"/>
    <property type="match status" value="1"/>
</dbReference>
<dbReference type="PANTHER" id="PTHR35891:SF2">
    <property type="entry name" value="THIOL:DISULFIDE INTERCHANGE PROTEIN DSBA"/>
    <property type="match status" value="1"/>
</dbReference>
<name>A0A9X1Z4B9_9GAMM</name>
<dbReference type="PIRSF" id="PIRSF001488">
    <property type="entry name" value="Tdi_protein"/>
    <property type="match status" value="1"/>
</dbReference>
<protein>
    <recommendedName>
        <fullName evidence="5">Thiol:disulfide interchange protein</fullName>
    </recommendedName>
</protein>
<feature type="signal peptide" evidence="7">
    <location>
        <begin position="1"/>
        <end position="20"/>
    </location>
</feature>
<evidence type="ECO:0000256" key="6">
    <source>
        <dbReference type="PIRSR" id="PIRSR001488-1"/>
    </source>
</evidence>
<proteinExistence type="inferred from homology"/>
<organism evidence="9 10">
    <name type="scientific">Shewanella algicola</name>
    <dbReference type="NCBI Taxonomy" id="640633"/>
    <lineage>
        <taxon>Bacteria</taxon>
        <taxon>Pseudomonadati</taxon>
        <taxon>Pseudomonadota</taxon>
        <taxon>Gammaproteobacteria</taxon>
        <taxon>Alteromonadales</taxon>
        <taxon>Shewanellaceae</taxon>
        <taxon>Shewanella</taxon>
    </lineage>
</organism>
<comment type="subcellular location">
    <subcellularLocation>
        <location evidence="5">Periplasm</location>
    </subcellularLocation>
</comment>
<dbReference type="EMBL" id="JAKILJ010000010">
    <property type="protein sequence ID" value="MCL1104857.1"/>
    <property type="molecule type" value="Genomic_DNA"/>
</dbReference>
<evidence type="ECO:0000313" key="10">
    <source>
        <dbReference type="Proteomes" id="UP001139408"/>
    </source>
</evidence>
<keyword evidence="3 5" id="KW-1015">Disulfide bond</keyword>
<feature type="domain" description="DSBA-like thioredoxin" evidence="8">
    <location>
        <begin position="43"/>
        <end position="207"/>
    </location>
</feature>
<dbReference type="InterPro" id="IPR036249">
    <property type="entry name" value="Thioredoxin-like_sf"/>
</dbReference>
<evidence type="ECO:0000256" key="3">
    <source>
        <dbReference type="ARBA" id="ARBA00023157"/>
    </source>
</evidence>
<dbReference type="GO" id="GO:0042597">
    <property type="term" value="C:periplasmic space"/>
    <property type="evidence" value="ECO:0007669"/>
    <property type="project" value="UniProtKB-SubCell"/>
</dbReference>
<feature type="chain" id="PRO_5040772326" description="Thiol:disulfide interchange protein" evidence="7">
    <location>
        <begin position="21"/>
        <end position="218"/>
    </location>
</feature>
<evidence type="ECO:0000256" key="1">
    <source>
        <dbReference type="ARBA" id="ARBA00005791"/>
    </source>
</evidence>
<evidence type="ECO:0000313" key="9">
    <source>
        <dbReference type="EMBL" id="MCL1104857.1"/>
    </source>
</evidence>
<keyword evidence="4" id="KW-0676">Redox-active center</keyword>
<evidence type="ECO:0000259" key="8">
    <source>
        <dbReference type="Pfam" id="PF01323"/>
    </source>
</evidence>
<dbReference type="Proteomes" id="UP001139408">
    <property type="component" value="Unassembled WGS sequence"/>
</dbReference>
<gene>
    <name evidence="9" type="ORF">L2749_06230</name>
</gene>
<dbReference type="RefSeq" id="WP_188925560.1">
    <property type="nucleotide sequence ID" value="NZ_BMQI01000027.1"/>
</dbReference>
<accession>A0A9X1Z4B9</accession>
<dbReference type="Pfam" id="PF01323">
    <property type="entry name" value="DSBA"/>
    <property type="match status" value="1"/>
</dbReference>
<dbReference type="CDD" id="cd03019">
    <property type="entry name" value="DsbA_DsbA"/>
    <property type="match status" value="1"/>
</dbReference>
<reference evidence="9" key="1">
    <citation type="submission" date="2022-01" db="EMBL/GenBank/DDBJ databases">
        <title>Whole genome-based taxonomy of the Shewanellaceae.</title>
        <authorList>
            <person name="Martin-Rodriguez A.J."/>
        </authorList>
    </citation>
    <scope>NUCLEOTIDE SEQUENCE</scope>
    <source>
        <strain evidence="9">DSM 23803</strain>
    </source>
</reference>
<sequence>MFKYLALAVTLAVAPITSFAAQFVEGTHYTQISNNMVPSEPKVTEFFSFYCHNCFNMESQYLPEIKKGLDKRVAFDSKHVDFMNSDLGTEVMRSLAVIHELDNKEALKIAMFGAIQGKDNTAGHDHSAAGHEHKSLINSRDDIKKVFAELGVDAKQYDVLADSEVADKKLSLWRQQQVMYAVQSVPAFIVNDKYAINLNEMRTLDDIIGLINYLALQK</sequence>
<dbReference type="SUPFAM" id="SSF52833">
    <property type="entry name" value="Thioredoxin-like"/>
    <property type="match status" value="1"/>
</dbReference>